<feature type="transmembrane region" description="Helical" evidence="1">
    <location>
        <begin position="133"/>
        <end position="151"/>
    </location>
</feature>
<keyword evidence="1" id="KW-0812">Transmembrane</keyword>
<name>A0A381UYC3_9ZZZZ</name>
<keyword evidence="1" id="KW-1133">Transmembrane helix</keyword>
<feature type="transmembrane region" description="Helical" evidence="1">
    <location>
        <begin position="60"/>
        <end position="78"/>
    </location>
</feature>
<evidence type="ECO:0000313" key="3">
    <source>
        <dbReference type="EMBL" id="SVA33132.1"/>
    </source>
</evidence>
<keyword evidence="1" id="KW-0472">Membrane</keyword>
<feature type="transmembrane region" description="Helical" evidence="1">
    <location>
        <begin position="98"/>
        <end position="127"/>
    </location>
</feature>
<feature type="domain" description="DUF1468" evidence="2">
    <location>
        <begin position="25"/>
        <end position="160"/>
    </location>
</feature>
<evidence type="ECO:0000259" key="2">
    <source>
        <dbReference type="Pfam" id="PF07331"/>
    </source>
</evidence>
<dbReference type="InterPro" id="IPR009936">
    <property type="entry name" value="DUF1468"/>
</dbReference>
<feature type="transmembrane region" description="Helical" evidence="1">
    <location>
        <begin position="20"/>
        <end position="40"/>
    </location>
</feature>
<sequence>MKHVHNNNERAIKKNSPSFFNDASIVSFVIIIFSLILFYFTFYFDEVPPILNRGIQPATFPKGLLLLIIFLTSIVYYLSLKKPWKKQTILPKNFYYTLIILILFTIISKTIDFFLGLSFLSFAISYLWGERRILLIIFVTIIFPTLVFLFFESILHLRFPSGIITDLYYG</sequence>
<dbReference type="AlphaFoldDB" id="A0A381UYC3"/>
<dbReference type="EMBL" id="UINC01007405">
    <property type="protein sequence ID" value="SVA33132.1"/>
    <property type="molecule type" value="Genomic_DNA"/>
</dbReference>
<evidence type="ECO:0000256" key="1">
    <source>
        <dbReference type="SAM" id="Phobius"/>
    </source>
</evidence>
<gene>
    <name evidence="3" type="ORF">METZ01_LOCUS85986</name>
</gene>
<reference evidence="3" key="1">
    <citation type="submission" date="2018-05" db="EMBL/GenBank/DDBJ databases">
        <authorList>
            <person name="Lanie J.A."/>
            <person name="Ng W.-L."/>
            <person name="Kazmierczak K.M."/>
            <person name="Andrzejewski T.M."/>
            <person name="Davidsen T.M."/>
            <person name="Wayne K.J."/>
            <person name="Tettelin H."/>
            <person name="Glass J.I."/>
            <person name="Rusch D."/>
            <person name="Podicherti R."/>
            <person name="Tsui H.-C.T."/>
            <person name="Winkler M.E."/>
        </authorList>
    </citation>
    <scope>NUCLEOTIDE SEQUENCE</scope>
</reference>
<protein>
    <recommendedName>
        <fullName evidence="2">DUF1468 domain-containing protein</fullName>
    </recommendedName>
</protein>
<accession>A0A381UYC3</accession>
<proteinExistence type="predicted"/>
<organism evidence="3">
    <name type="scientific">marine metagenome</name>
    <dbReference type="NCBI Taxonomy" id="408172"/>
    <lineage>
        <taxon>unclassified sequences</taxon>
        <taxon>metagenomes</taxon>
        <taxon>ecological metagenomes</taxon>
    </lineage>
</organism>
<dbReference type="Pfam" id="PF07331">
    <property type="entry name" value="TctB"/>
    <property type="match status" value="1"/>
</dbReference>